<dbReference type="AlphaFoldDB" id="A0A7J5U0B0"/>
<feature type="transmembrane region" description="Helical" evidence="5">
    <location>
        <begin position="171"/>
        <end position="189"/>
    </location>
</feature>
<protein>
    <submittedName>
        <fullName evidence="7">DoxX family membrane protein</fullName>
    </submittedName>
</protein>
<keyword evidence="4 5" id="KW-0472">Membrane</keyword>
<dbReference type="GO" id="GO:0030416">
    <property type="term" value="P:methylamine metabolic process"/>
    <property type="evidence" value="ECO:0007669"/>
    <property type="project" value="InterPro"/>
</dbReference>
<dbReference type="Pfam" id="PF07291">
    <property type="entry name" value="MauE"/>
    <property type="match status" value="1"/>
</dbReference>
<evidence type="ECO:0000256" key="5">
    <source>
        <dbReference type="SAM" id="Phobius"/>
    </source>
</evidence>
<keyword evidence="3 5" id="KW-1133">Transmembrane helix</keyword>
<name>A0A7J5U0B0_9BACT</name>
<gene>
    <name evidence="7" type="ORF">F5984_10295</name>
</gene>
<comment type="caution">
    <text evidence="7">The sequence shown here is derived from an EMBL/GenBank/DDBJ whole genome shotgun (WGS) entry which is preliminary data.</text>
</comment>
<feature type="transmembrane region" description="Helical" evidence="5">
    <location>
        <begin position="71"/>
        <end position="95"/>
    </location>
</feature>
<keyword evidence="8" id="KW-1185">Reference proteome</keyword>
<dbReference type="NCBIfam" id="NF045576">
    <property type="entry name" value="BT_3928_fam"/>
    <property type="match status" value="1"/>
</dbReference>
<evidence type="ECO:0000256" key="1">
    <source>
        <dbReference type="ARBA" id="ARBA00004141"/>
    </source>
</evidence>
<feature type="domain" description="Methylamine utilisation protein MauE" evidence="6">
    <location>
        <begin position="20"/>
        <end position="158"/>
    </location>
</feature>
<evidence type="ECO:0000256" key="3">
    <source>
        <dbReference type="ARBA" id="ARBA00022989"/>
    </source>
</evidence>
<feature type="transmembrane region" description="Helical" evidence="5">
    <location>
        <begin position="142"/>
        <end position="159"/>
    </location>
</feature>
<keyword evidence="2 5" id="KW-0812">Transmembrane</keyword>
<evidence type="ECO:0000313" key="7">
    <source>
        <dbReference type="EMBL" id="KAB7731186.1"/>
    </source>
</evidence>
<reference evidence="7 8" key="1">
    <citation type="submission" date="2019-10" db="EMBL/GenBank/DDBJ databases">
        <title>Rudanella paleaurantiibacter sp. nov., isolated from sludge.</title>
        <authorList>
            <person name="Xu S.Q."/>
        </authorList>
    </citation>
    <scope>NUCLEOTIDE SEQUENCE [LARGE SCALE GENOMIC DNA]</scope>
    <source>
        <strain evidence="7 8">HX-22-17</strain>
    </source>
</reference>
<organism evidence="7 8">
    <name type="scientific">Rudanella paleaurantiibacter</name>
    <dbReference type="NCBI Taxonomy" id="2614655"/>
    <lineage>
        <taxon>Bacteria</taxon>
        <taxon>Pseudomonadati</taxon>
        <taxon>Bacteroidota</taxon>
        <taxon>Cytophagia</taxon>
        <taxon>Cytophagales</taxon>
        <taxon>Cytophagaceae</taxon>
        <taxon>Rudanella</taxon>
    </lineage>
</organism>
<dbReference type="InterPro" id="IPR009908">
    <property type="entry name" value="Methylamine_util_MauE"/>
</dbReference>
<evidence type="ECO:0000259" key="6">
    <source>
        <dbReference type="Pfam" id="PF07291"/>
    </source>
</evidence>
<dbReference type="GO" id="GO:0016020">
    <property type="term" value="C:membrane"/>
    <property type="evidence" value="ECO:0007669"/>
    <property type="project" value="UniProtKB-SubCell"/>
</dbReference>
<evidence type="ECO:0000256" key="2">
    <source>
        <dbReference type="ARBA" id="ARBA00022692"/>
    </source>
</evidence>
<comment type="subcellular location">
    <subcellularLocation>
        <location evidence="1">Membrane</location>
        <topology evidence="1">Multi-pass membrane protein</topology>
    </subcellularLocation>
</comment>
<dbReference type="Proteomes" id="UP000488299">
    <property type="component" value="Unassembled WGS sequence"/>
</dbReference>
<evidence type="ECO:0000313" key="8">
    <source>
        <dbReference type="Proteomes" id="UP000488299"/>
    </source>
</evidence>
<dbReference type="RefSeq" id="WP_152124169.1">
    <property type="nucleotide sequence ID" value="NZ_WELI01000003.1"/>
</dbReference>
<dbReference type="EMBL" id="WELI01000003">
    <property type="protein sequence ID" value="KAB7731186.1"/>
    <property type="molecule type" value="Genomic_DNA"/>
</dbReference>
<evidence type="ECO:0000256" key="4">
    <source>
        <dbReference type="ARBA" id="ARBA00023136"/>
    </source>
</evidence>
<feature type="transmembrane region" description="Helical" evidence="5">
    <location>
        <begin position="102"/>
        <end position="122"/>
    </location>
</feature>
<sequence>MEANLTTPPKVKTGTPGMLIAARIARYLVGIIFIISGLIKLNDPVGTQIKLEEYFEVFAQDLPALHGFFEALIPAALLISVVMCVLEVVLGVALLASYKPKLTTWVLLLLVSYFTVLTFYSAYFNKVTDCGCFGDALKLKPWTSFTKDVVLMVLILFIIGHRNRMPSRKTGWLVTLATIFSIGLGVYAIEFLPPFDLLPYAVGKNIPTQMKPSEELRYKYIVTKDGKEFEFEKYPTEGGYTFKEMVLLNENAKPKITDYRVWNDADGDFTQQTFEGNKLFVIIKNVKDFDTGSLPAIRSLLKGLQGSSVSPYILTSVGGAEIEAFMKEYQLDAKVYQADATVLKTIMRSNPGTWLLSNGTVRGKWHVNLTPSAEEVIQLVK</sequence>
<proteinExistence type="predicted"/>
<accession>A0A7J5U0B0</accession>
<feature type="transmembrane region" description="Helical" evidence="5">
    <location>
        <begin position="20"/>
        <end position="39"/>
    </location>
</feature>